<evidence type="ECO:0000259" key="3">
    <source>
        <dbReference type="Pfam" id="PF13581"/>
    </source>
</evidence>
<dbReference type="OrthoDB" id="3852691at2"/>
<feature type="domain" description="Histidine kinase/HSP90-like ATPase" evidence="3">
    <location>
        <begin position="29"/>
        <end position="146"/>
    </location>
</feature>
<feature type="region of interest" description="Disordered" evidence="2">
    <location>
        <begin position="1"/>
        <end position="20"/>
    </location>
</feature>
<dbReference type="Proteomes" id="UP000317378">
    <property type="component" value="Unassembled WGS sequence"/>
</dbReference>
<dbReference type="GO" id="GO:0005524">
    <property type="term" value="F:ATP binding"/>
    <property type="evidence" value="ECO:0007669"/>
    <property type="project" value="UniProtKB-KW"/>
</dbReference>
<dbReference type="InterPro" id="IPR050267">
    <property type="entry name" value="Anti-sigma-factor_SerPK"/>
</dbReference>
<dbReference type="RefSeq" id="WP_119098966.1">
    <property type="nucleotide sequence ID" value="NZ_QXMJ01000047.1"/>
</dbReference>
<evidence type="ECO:0000313" key="5">
    <source>
        <dbReference type="Proteomes" id="UP000317378"/>
    </source>
</evidence>
<dbReference type="InterPro" id="IPR003594">
    <property type="entry name" value="HATPase_dom"/>
</dbReference>
<dbReference type="GO" id="GO:0004674">
    <property type="term" value="F:protein serine/threonine kinase activity"/>
    <property type="evidence" value="ECO:0007669"/>
    <property type="project" value="UniProtKB-KW"/>
</dbReference>
<gene>
    <name evidence="4" type="ORF">FGD71_003920</name>
</gene>
<accession>A0A505DQ96</accession>
<dbReference type="PANTHER" id="PTHR35526">
    <property type="entry name" value="ANTI-SIGMA-F FACTOR RSBW-RELATED"/>
    <property type="match status" value="1"/>
</dbReference>
<evidence type="ECO:0000256" key="2">
    <source>
        <dbReference type="SAM" id="MobiDB-lite"/>
    </source>
</evidence>
<evidence type="ECO:0000313" key="4">
    <source>
        <dbReference type="EMBL" id="TPQ23387.1"/>
    </source>
</evidence>
<keyword evidence="1" id="KW-0418">Kinase</keyword>
<keyword evidence="1" id="KW-0723">Serine/threonine-protein kinase</keyword>
<reference evidence="4 5" key="1">
    <citation type="submission" date="2019-06" db="EMBL/GenBank/DDBJ databases">
        <title>Streptomyces sporangiiformans sp. nov., a novel actinomycete isolated from soil in Mount Song.</title>
        <authorList>
            <person name="Han L."/>
        </authorList>
    </citation>
    <scope>NUCLEOTIDE SEQUENCE [LARGE SCALE GENOMIC DNA]</scope>
    <source>
        <strain evidence="4 5">NEAU-SSA 1</strain>
    </source>
</reference>
<keyword evidence="5" id="KW-1185">Reference proteome</keyword>
<dbReference type="EMBL" id="VCHX02000047">
    <property type="protein sequence ID" value="TPQ23387.1"/>
    <property type="molecule type" value="Genomic_DNA"/>
</dbReference>
<keyword evidence="1" id="KW-0808">Transferase</keyword>
<dbReference type="Gene3D" id="3.30.565.10">
    <property type="entry name" value="Histidine kinase-like ATPase, C-terminal domain"/>
    <property type="match status" value="1"/>
</dbReference>
<dbReference type="AlphaFoldDB" id="A0A505DQ96"/>
<keyword evidence="4" id="KW-0547">Nucleotide-binding</keyword>
<sequence>MPSLTSPASPPSPQLPGGAATDRVHWFELPARQAGVREARCVMGEKLRRWRLPEEVCQDAVLILSELVTNAIRHTSSSRIHCCVGLTADGSVHLEVHDQAITPRSLPPRNPGPDDECGRGLLLVQHIAERWGAERSSFTGGNAVWAALARPSASAAGA</sequence>
<dbReference type="PANTHER" id="PTHR35526:SF3">
    <property type="entry name" value="ANTI-SIGMA-F FACTOR RSBW"/>
    <property type="match status" value="1"/>
</dbReference>
<dbReference type="CDD" id="cd16936">
    <property type="entry name" value="HATPase_RsbW-like"/>
    <property type="match status" value="1"/>
</dbReference>
<evidence type="ECO:0000256" key="1">
    <source>
        <dbReference type="ARBA" id="ARBA00022527"/>
    </source>
</evidence>
<name>A0A505DQ96_9ACTN</name>
<protein>
    <submittedName>
        <fullName evidence="4">ATP-binding protein</fullName>
    </submittedName>
</protein>
<organism evidence="4 5">
    <name type="scientific">Streptomyces sporangiiformans</name>
    <dbReference type="NCBI Taxonomy" id="2315329"/>
    <lineage>
        <taxon>Bacteria</taxon>
        <taxon>Bacillati</taxon>
        <taxon>Actinomycetota</taxon>
        <taxon>Actinomycetes</taxon>
        <taxon>Kitasatosporales</taxon>
        <taxon>Streptomycetaceae</taxon>
        <taxon>Streptomyces</taxon>
    </lineage>
</organism>
<comment type="caution">
    <text evidence="4">The sequence shown here is derived from an EMBL/GenBank/DDBJ whole genome shotgun (WGS) entry which is preliminary data.</text>
</comment>
<dbReference type="Pfam" id="PF13581">
    <property type="entry name" value="HATPase_c_2"/>
    <property type="match status" value="1"/>
</dbReference>
<proteinExistence type="predicted"/>
<dbReference type="InterPro" id="IPR036890">
    <property type="entry name" value="HATPase_C_sf"/>
</dbReference>
<keyword evidence="4" id="KW-0067">ATP-binding</keyword>
<dbReference type="SUPFAM" id="SSF55874">
    <property type="entry name" value="ATPase domain of HSP90 chaperone/DNA topoisomerase II/histidine kinase"/>
    <property type="match status" value="1"/>
</dbReference>